<dbReference type="InterPro" id="IPR003851">
    <property type="entry name" value="Znf_Dof"/>
</dbReference>
<name>A0A9D5DAE6_9LILI</name>
<comment type="caution">
    <text evidence="11">The sequence shown here is derived from an EMBL/GenBank/DDBJ whole genome shotgun (WGS) entry which is preliminary data.</text>
</comment>
<evidence type="ECO:0000256" key="4">
    <source>
        <dbReference type="ARBA" id="ARBA00023015"/>
    </source>
</evidence>
<dbReference type="GO" id="GO:0003700">
    <property type="term" value="F:DNA-binding transcription factor activity"/>
    <property type="evidence" value="ECO:0007669"/>
    <property type="project" value="InterPro"/>
</dbReference>
<evidence type="ECO:0000256" key="6">
    <source>
        <dbReference type="ARBA" id="ARBA00023163"/>
    </source>
</evidence>
<feature type="region of interest" description="Disordered" evidence="9">
    <location>
        <begin position="213"/>
        <end position="235"/>
    </location>
</feature>
<protein>
    <recommendedName>
        <fullName evidence="10">Dof-type domain-containing protein</fullName>
    </recommendedName>
</protein>
<evidence type="ECO:0000313" key="12">
    <source>
        <dbReference type="Proteomes" id="UP001085076"/>
    </source>
</evidence>
<dbReference type="Proteomes" id="UP001085076">
    <property type="component" value="Miscellaneous, Linkage group lg01"/>
</dbReference>
<organism evidence="11 12">
    <name type="scientific">Dioscorea zingiberensis</name>
    <dbReference type="NCBI Taxonomy" id="325984"/>
    <lineage>
        <taxon>Eukaryota</taxon>
        <taxon>Viridiplantae</taxon>
        <taxon>Streptophyta</taxon>
        <taxon>Embryophyta</taxon>
        <taxon>Tracheophyta</taxon>
        <taxon>Spermatophyta</taxon>
        <taxon>Magnoliopsida</taxon>
        <taxon>Liliopsida</taxon>
        <taxon>Dioscoreales</taxon>
        <taxon>Dioscoreaceae</taxon>
        <taxon>Dioscorea</taxon>
    </lineage>
</organism>
<evidence type="ECO:0000256" key="8">
    <source>
        <dbReference type="PROSITE-ProRule" id="PRU00071"/>
    </source>
</evidence>
<dbReference type="PANTHER" id="PTHR31089:SF75">
    <property type="entry name" value="CYCLIC DOF FACTOR 2"/>
    <property type="match status" value="1"/>
</dbReference>
<gene>
    <name evidence="11" type="ORF">J5N97_005785</name>
</gene>
<keyword evidence="12" id="KW-1185">Reference proteome</keyword>
<dbReference type="PROSITE" id="PS01361">
    <property type="entry name" value="ZF_DOF_1"/>
    <property type="match status" value="1"/>
</dbReference>
<comment type="subcellular location">
    <subcellularLocation>
        <location evidence="8">Nucleus</location>
    </subcellularLocation>
</comment>
<feature type="compositionally biased region" description="Basic and acidic residues" evidence="9">
    <location>
        <begin position="316"/>
        <end position="330"/>
    </location>
</feature>
<dbReference type="Pfam" id="PF02701">
    <property type="entry name" value="Zn_ribbon_Dof"/>
    <property type="match status" value="1"/>
</dbReference>
<feature type="compositionally biased region" description="Basic and acidic residues" evidence="9">
    <location>
        <begin position="85"/>
        <end position="98"/>
    </location>
</feature>
<accession>A0A9D5DAE6</accession>
<keyword evidence="7 8" id="KW-0539">Nucleus</keyword>
<dbReference type="GO" id="GO:0003677">
    <property type="term" value="F:DNA binding"/>
    <property type="evidence" value="ECO:0007669"/>
    <property type="project" value="UniProtKB-UniRule"/>
</dbReference>
<keyword evidence="6" id="KW-0804">Transcription</keyword>
<keyword evidence="3" id="KW-0862">Zinc</keyword>
<dbReference type="PROSITE" id="PS50884">
    <property type="entry name" value="ZF_DOF_2"/>
    <property type="match status" value="1"/>
</dbReference>
<evidence type="ECO:0000256" key="9">
    <source>
        <dbReference type="SAM" id="MobiDB-lite"/>
    </source>
</evidence>
<reference evidence="11" key="1">
    <citation type="submission" date="2021-03" db="EMBL/GenBank/DDBJ databases">
        <authorList>
            <person name="Li Z."/>
            <person name="Yang C."/>
        </authorList>
    </citation>
    <scope>NUCLEOTIDE SEQUENCE</scope>
    <source>
        <strain evidence="11">Dzin_1.0</strain>
        <tissue evidence="11">Leaf</tissue>
    </source>
</reference>
<sequence>MSLDSGDPAIKLFGRTIPLSSYGGGGGGGDGGGGANDKGISIKDSTASEPNTENKDEEMKGCQVDEESAPFSPLAIEGKDEEQDKDSTNSHEKPMKKPDKILSCPRCSSLDTKFCYFNNYNVNQPRHFCKNCQRYWTAGGTMRNVPVGAGRRKSKNSLSHYKHLNVPNPSCQTLATNPNATVLTFGPEMPLCESMASVLNLADRTTKSSNINGFHHMENGEYSDEHSSSSPTETNLQAPAAMRNSFGFPCFNGSQWPTQWSPIPVPIYPATAYWTTPWFSPLTAAPMNPGSSGTAPNSPILGKHTRDGNVLIDGSNSDKGDTPRKSDPERRIWIPKTLRIDDPGEAAMSSIWASIGIKNENADGVHGGGLFKACHPKTDIKQHSTEPSPAWHANPAALSRSHNFHESS</sequence>
<evidence type="ECO:0000256" key="2">
    <source>
        <dbReference type="ARBA" id="ARBA00022771"/>
    </source>
</evidence>
<evidence type="ECO:0000259" key="10">
    <source>
        <dbReference type="PROSITE" id="PS50884"/>
    </source>
</evidence>
<feature type="region of interest" description="Disordered" evidence="9">
    <location>
        <begin position="379"/>
        <end position="408"/>
    </location>
</feature>
<keyword evidence="5 8" id="KW-0238">DNA-binding</keyword>
<dbReference type="PANTHER" id="PTHR31089">
    <property type="entry name" value="CYCLIC DOF FACTOR 2"/>
    <property type="match status" value="1"/>
</dbReference>
<dbReference type="EMBL" id="JAGGNH010000001">
    <property type="protein sequence ID" value="KAJ0987429.1"/>
    <property type="molecule type" value="Genomic_DNA"/>
</dbReference>
<feature type="compositionally biased region" description="Basic and acidic residues" evidence="9">
    <location>
        <begin position="215"/>
        <end position="227"/>
    </location>
</feature>
<evidence type="ECO:0000256" key="1">
    <source>
        <dbReference type="ARBA" id="ARBA00022723"/>
    </source>
</evidence>
<proteinExistence type="predicted"/>
<keyword evidence="2 8" id="KW-0863">Zinc-finger</keyword>
<evidence type="ECO:0000256" key="3">
    <source>
        <dbReference type="ARBA" id="ARBA00022833"/>
    </source>
</evidence>
<keyword evidence="4" id="KW-0805">Transcription regulation</keyword>
<feature type="compositionally biased region" description="Gly residues" evidence="9">
    <location>
        <begin position="22"/>
        <end position="36"/>
    </location>
</feature>
<reference evidence="11" key="2">
    <citation type="journal article" date="2022" name="Hortic Res">
        <title>The genome of Dioscorea zingiberensis sheds light on the biosynthesis, origin and evolution of the medicinally important diosgenin saponins.</title>
        <authorList>
            <person name="Li Y."/>
            <person name="Tan C."/>
            <person name="Li Z."/>
            <person name="Guo J."/>
            <person name="Li S."/>
            <person name="Chen X."/>
            <person name="Wang C."/>
            <person name="Dai X."/>
            <person name="Yang H."/>
            <person name="Song W."/>
            <person name="Hou L."/>
            <person name="Xu J."/>
            <person name="Tong Z."/>
            <person name="Xu A."/>
            <person name="Yuan X."/>
            <person name="Wang W."/>
            <person name="Yang Q."/>
            <person name="Chen L."/>
            <person name="Sun Z."/>
            <person name="Wang K."/>
            <person name="Pan B."/>
            <person name="Chen J."/>
            <person name="Bao Y."/>
            <person name="Liu F."/>
            <person name="Qi X."/>
            <person name="Gang D.R."/>
            <person name="Wen J."/>
            <person name="Li J."/>
        </authorList>
    </citation>
    <scope>NUCLEOTIDE SEQUENCE</scope>
    <source>
        <strain evidence="11">Dzin_1.0</strain>
    </source>
</reference>
<feature type="region of interest" description="Disordered" evidence="9">
    <location>
        <begin position="289"/>
        <end position="330"/>
    </location>
</feature>
<feature type="domain" description="Dof-type" evidence="10">
    <location>
        <begin position="102"/>
        <end position="156"/>
    </location>
</feature>
<dbReference type="GO" id="GO:0008270">
    <property type="term" value="F:zinc ion binding"/>
    <property type="evidence" value="ECO:0007669"/>
    <property type="project" value="UniProtKB-KW"/>
</dbReference>
<dbReference type="AlphaFoldDB" id="A0A9D5DAE6"/>
<evidence type="ECO:0000256" key="7">
    <source>
        <dbReference type="ARBA" id="ARBA00023242"/>
    </source>
</evidence>
<feature type="region of interest" description="Disordered" evidence="9">
    <location>
        <begin position="16"/>
        <end position="98"/>
    </location>
</feature>
<dbReference type="GO" id="GO:0005634">
    <property type="term" value="C:nucleus"/>
    <property type="evidence" value="ECO:0007669"/>
    <property type="project" value="UniProtKB-SubCell"/>
</dbReference>
<dbReference type="OrthoDB" id="1927254at2759"/>
<evidence type="ECO:0000256" key="5">
    <source>
        <dbReference type="ARBA" id="ARBA00023125"/>
    </source>
</evidence>
<dbReference type="InterPro" id="IPR045174">
    <property type="entry name" value="Dof"/>
</dbReference>
<evidence type="ECO:0000313" key="11">
    <source>
        <dbReference type="EMBL" id="KAJ0987429.1"/>
    </source>
</evidence>
<keyword evidence="1" id="KW-0479">Metal-binding</keyword>